<dbReference type="Pfam" id="PF11827">
    <property type="entry name" value="DUF3347"/>
    <property type="match status" value="1"/>
</dbReference>
<dbReference type="InterPro" id="IPR021782">
    <property type="entry name" value="DUF3347"/>
</dbReference>
<dbReference type="RefSeq" id="WP_041877857.1">
    <property type="nucleotide sequence ID" value="NZ_CP157278.1"/>
</dbReference>
<evidence type="ECO:0000256" key="1">
    <source>
        <dbReference type="SAM" id="SignalP"/>
    </source>
</evidence>
<comment type="caution">
    <text evidence="3">The sequence shown here is derived from an EMBL/GenBank/DDBJ whole genome shotgun (WGS) entry which is preliminary data.</text>
</comment>
<sequence length="157" mass="17257">MKKIFFMIALITAIFTQSGFAQQKNDQPAALLLSYYSIKDALIADNAKLAAVKAAEFVKTLNGGDYKTIDAAQQKTLTENAGKIAASNELKSQRDYFAVLSTHIIALAKTSRLSAEPVYELYCPMKKSSWLSNKQAIRNPYFGSSMLTCGKVSETIK</sequence>
<organism evidence="3 4">
    <name type="scientific">Pedobacter lusitanus</name>
    <dbReference type="NCBI Taxonomy" id="1503925"/>
    <lineage>
        <taxon>Bacteria</taxon>
        <taxon>Pseudomonadati</taxon>
        <taxon>Bacteroidota</taxon>
        <taxon>Sphingobacteriia</taxon>
        <taxon>Sphingobacteriales</taxon>
        <taxon>Sphingobacteriaceae</taxon>
        <taxon>Pedobacter</taxon>
    </lineage>
</organism>
<dbReference type="STRING" id="1503925.TH53_01610"/>
<proteinExistence type="predicted"/>
<reference evidence="3 4" key="1">
    <citation type="submission" date="2015-01" db="EMBL/GenBank/DDBJ databases">
        <title>Draft genome sequence of Pedobacter sp. NL19 isolated from sludge of an effluent treatment pond in an abandoned uranium mine.</title>
        <authorList>
            <person name="Santos T."/>
            <person name="Caetano T."/>
            <person name="Covas C."/>
            <person name="Cruz A."/>
            <person name="Mendo S."/>
        </authorList>
    </citation>
    <scope>NUCLEOTIDE SEQUENCE [LARGE SCALE GENOMIC DNA]</scope>
    <source>
        <strain evidence="3 4">NL19</strain>
    </source>
</reference>
<feature type="chain" id="PRO_5002227774" description="DUF3347 domain-containing protein" evidence="1">
    <location>
        <begin position="22"/>
        <end position="157"/>
    </location>
</feature>
<accession>A0A0D0GRQ6</accession>
<dbReference type="Proteomes" id="UP000032049">
    <property type="component" value="Unassembled WGS sequence"/>
</dbReference>
<protein>
    <recommendedName>
        <fullName evidence="2">DUF3347 domain-containing protein</fullName>
    </recommendedName>
</protein>
<dbReference type="AlphaFoldDB" id="A0A0D0GRQ6"/>
<dbReference type="EMBL" id="JXRA01000006">
    <property type="protein sequence ID" value="KIO78865.1"/>
    <property type="molecule type" value="Genomic_DNA"/>
</dbReference>
<gene>
    <name evidence="3" type="ORF">TH53_01610</name>
</gene>
<feature type="domain" description="DUF3347" evidence="2">
    <location>
        <begin position="33"/>
        <end position="113"/>
    </location>
</feature>
<feature type="signal peptide" evidence="1">
    <location>
        <begin position="1"/>
        <end position="21"/>
    </location>
</feature>
<evidence type="ECO:0000313" key="4">
    <source>
        <dbReference type="Proteomes" id="UP000032049"/>
    </source>
</evidence>
<evidence type="ECO:0000313" key="3">
    <source>
        <dbReference type="EMBL" id="KIO78865.1"/>
    </source>
</evidence>
<name>A0A0D0GRQ6_9SPHI</name>
<keyword evidence="4" id="KW-1185">Reference proteome</keyword>
<keyword evidence="1" id="KW-0732">Signal</keyword>
<evidence type="ECO:0000259" key="2">
    <source>
        <dbReference type="Pfam" id="PF11827"/>
    </source>
</evidence>